<protein>
    <submittedName>
        <fullName evidence="1">Uncharacterized protein</fullName>
    </submittedName>
</protein>
<dbReference type="EMBL" id="GG662651">
    <property type="protein sequence ID" value="EWS73757.1"/>
    <property type="molecule type" value="Genomic_DNA"/>
</dbReference>
<dbReference type="GeneID" id="24438221"/>
<organism evidence="1 2">
    <name type="scientific">Tetrahymena thermophila (strain SB210)</name>
    <dbReference type="NCBI Taxonomy" id="312017"/>
    <lineage>
        <taxon>Eukaryota</taxon>
        <taxon>Sar</taxon>
        <taxon>Alveolata</taxon>
        <taxon>Ciliophora</taxon>
        <taxon>Intramacronucleata</taxon>
        <taxon>Oligohymenophorea</taxon>
        <taxon>Hymenostomatida</taxon>
        <taxon>Tetrahymenina</taxon>
        <taxon>Tetrahymenidae</taxon>
        <taxon>Tetrahymena</taxon>
    </lineage>
</organism>
<evidence type="ECO:0000313" key="2">
    <source>
        <dbReference type="Proteomes" id="UP000009168"/>
    </source>
</evidence>
<keyword evidence="2" id="KW-1185">Reference proteome</keyword>
<accession>W7X8S2</accession>
<reference evidence="2" key="1">
    <citation type="journal article" date="2006" name="PLoS Biol.">
        <title>Macronuclear genome sequence of the ciliate Tetrahymena thermophila, a model eukaryote.</title>
        <authorList>
            <person name="Eisen J.A."/>
            <person name="Coyne R.S."/>
            <person name="Wu M."/>
            <person name="Wu D."/>
            <person name="Thiagarajan M."/>
            <person name="Wortman J.R."/>
            <person name="Badger J.H."/>
            <person name="Ren Q."/>
            <person name="Amedeo P."/>
            <person name="Jones K.M."/>
            <person name="Tallon L.J."/>
            <person name="Delcher A.L."/>
            <person name="Salzberg S.L."/>
            <person name="Silva J.C."/>
            <person name="Haas B.J."/>
            <person name="Majoros W.H."/>
            <person name="Farzad M."/>
            <person name="Carlton J.M."/>
            <person name="Smith R.K. Jr."/>
            <person name="Garg J."/>
            <person name="Pearlman R.E."/>
            <person name="Karrer K.M."/>
            <person name="Sun L."/>
            <person name="Manning G."/>
            <person name="Elde N.C."/>
            <person name="Turkewitz A.P."/>
            <person name="Asai D.J."/>
            <person name="Wilkes D.E."/>
            <person name="Wang Y."/>
            <person name="Cai H."/>
            <person name="Collins K."/>
            <person name="Stewart B.A."/>
            <person name="Lee S.R."/>
            <person name="Wilamowska K."/>
            <person name="Weinberg Z."/>
            <person name="Ruzzo W.L."/>
            <person name="Wloga D."/>
            <person name="Gaertig J."/>
            <person name="Frankel J."/>
            <person name="Tsao C.-C."/>
            <person name="Gorovsky M.A."/>
            <person name="Keeling P.J."/>
            <person name="Waller R.F."/>
            <person name="Patron N.J."/>
            <person name="Cherry J.M."/>
            <person name="Stover N.A."/>
            <person name="Krieger C.J."/>
            <person name="del Toro C."/>
            <person name="Ryder H.F."/>
            <person name="Williamson S.C."/>
            <person name="Barbeau R.A."/>
            <person name="Hamilton E.P."/>
            <person name="Orias E."/>
        </authorList>
    </citation>
    <scope>NUCLEOTIDE SEQUENCE [LARGE SCALE GENOMIC DNA]</scope>
    <source>
        <strain evidence="2">SB210</strain>
    </source>
</reference>
<dbReference type="KEGG" id="tet:TTHERM_000289579"/>
<name>W7X8S2_TETTS</name>
<dbReference type="InParanoid" id="W7X8S2"/>
<dbReference type="AlphaFoldDB" id="W7X8S2"/>
<proteinExistence type="predicted"/>
<dbReference type="Proteomes" id="UP000009168">
    <property type="component" value="Unassembled WGS sequence"/>
</dbReference>
<sequence length="212" mass="25532">MSQIYLFFNISKRFQYQELVQTTKRSNQIKLKHQFQQKLSYKTQRSQLIDLLKIIYRTLKNFSLICLVFLKKGQKENNRDSIQLKNSKSDCRYIIKLVIIKNLLKIQQKICETQSSKQKTCKDKNDSYSLILTLLSLKFFQFHQDNLQFLKGGSSRDIEKFKIYQFFVYQNFLKFCLFLVELIKFIRQKVFYIKEINDTIFQAKFNIQSTSS</sequence>
<dbReference type="RefSeq" id="XP_012653721.1">
    <property type="nucleotide sequence ID" value="XM_012798267.1"/>
</dbReference>
<evidence type="ECO:0000313" key="1">
    <source>
        <dbReference type="EMBL" id="EWS73757.1"/>
    </source>
</evidence>
<gene>
    <name evidence="1" type="ORF">TTHERM_000289579</name>
</gene>